<organism evidence="1 2">
    <name type="scientific">Plasmopara halstedii</name>
    <name type="common">Downy mildew of sunflower</name>
    <dbReference type="NCBI Taxonomy" id="4781"/>
    <lineage>
        <taxon>Eukaryota</taxon>
        <taxon>Sar</taxon>
        <taxon>Stramenopiles</taxon>
        <taxon>Oomycota</taxon>
        <taxon>Peronosporomycetes</taxon>
        <taxon>Peronosporales</taxon>
        <taxon>Peronosporaceae</taxon>
        <taxon>Plasmopara</taxon>
    </lineage>
</organism>
<proteinExistence type="predicted"/>
<dbReference type="RefSeq" id="XP_024584988.1">
    <property type="nucleotide sequence ID" value="XM_024719717.1"/>
</dbReference>
<evidence type="ECO:0000313" key="1">
    <source>
        <dbReference type="EMBL" id="CEG48619.1"/>
    </source>
</evidence>
<reference evidence="2" key="1">
    <citation type="submission" date="2014-09" db="EMBL/GenBank/DDBJ databases">
        <authorList>
            <person name="Sharma Rahul"/>
            <person name="Thines Marco"/>
        </authorList>
    </citation>
    <scope>NUCLEOTIDE SEQUENCE [LARGE SCALE GENOMIC DNA]</scope>
</reference>
<evidence type="ECO:0000313" key="2">
    <source>
        <dbReference type="Proteomes" id="UP000054928"/>
    </source>
</evidence>
<accession>A0A0N7L816</accession>
<keyword evidence="2" id="KW-1185">Reference proteome</keyword>
<dbReference type="AlphaFoldDB" id="A0A0N7L816"/>
<dbReference type="Proteomes" id="UP000054928">
    <property type="component" value="Unassembled WGS sequence"/>
</dbReference>
<protein>
    <submittedName>
        <fullName evidence="1">Uncharacterized protein</fullName>
    </submittedName>
</protein>
<dbReference type="GeneID" id="36401487"/>
<dbReference type="OrthoDB" id="93800at2759"/>
<sequence length="499" mass="56965">MPFNESVDLLPLLGHAGAVEADKNDYALRLGRKRNVADAGDWHAREIDTSRHMSPTFVIILSKEKMSFLSVRTPSINLQSGLSTMVSEVKYDLLADPNVFFNLVLNHDGNIDVHGDIPVYISCMLIPFTIHLDVSNLLGKQSSQILDTEISLKSQYAIDFLRYEVNAWRSSVVDNIKTELQRVVTQVLTTIVLSHFYTYTDDQGIFAFTDVSFEYSSRVLLNIPSLLVKVQSADRQTILVVGLKQFFLGNGKTFISAYTEVFKNQSDPLQSMLQAYLAGKDLVLSASGSNANTNCYSLHLLDLVNIKLDVPAKIDGKPAFLRECFIKPTFKEIDSKTRRCLLNLELLVTINNPLPIHFDLYEIELDLLYERWTIRNRTTPKFLAHVNSSKHVSWSSHVQSSIFLKTTVQNFENCMDVVELYLHDQLAFDIKHGRIYMGVGSGNISIQFTMRDIERSRITVTLLVASYIFCYKYTWFWYTEGVKFPDQRVLAWKKFTSDR</sequence>
<name>A0A0N7L816_PLAHL</name>
<dbReference type="EMBL" id="CCYD01002939">
    <property type="protein sequence ID" value="CEG48619.1"/>
    <property type="molecule type" value="Genomic_DNA"/>
</dbReference>